<dbReference type="Proteomes" id="UP000597668">
    <property type="component" value="Unassembled WGS sequence"/>
</dbReference>
<keyword evidence="1" id="KW-0732">Signal</keyword>
<sequence length="192" mass="20586">MKRALPLLLAALCCLYLFAGCGQSGAESPASSSSAPSAGSYAGADSQLKKAREAARQLLGENYIPSAEIPADLLEEQYGLSPSLYDHVLAEGPLMSAHVDLFIGVHASAGHTQQVLQALQAYRQKMLDNTMNYPQNALKIPATQVFAQGDYVFLVLLGAYPPVEQEMDDEQTTAYFAAQNQQAVDAIKASFQ</sequence>
<proteinExistence type="predicted"/>
<organism evidence="2 3">
    <name type="scientific">Neobittarella massiliensis</name>
    <name type="common">ex Bilen et al. 2018</name>
    <dbReference type="NCBI Taxonomy" id="2041842"/>
    <lineage>
        <taxon>Bacteria</taxon>
        <taxon>Bacillati</taxon>
        <taxon>Bacillota</taxon>
        <taxon>Clostridia</taxon>
        <taxon>Eubacteriales</taxon>
        <taxon>Oscillospiraceae</taxon>
        <taxon>Neobittarella (ex Bilen et al. 2018)</taxon>
    </lineage>
</organism>
<name>A0A8J6LU32_9FIRM</name>
<reference evidence="2" key="1">
    <citation type="submission" date="2020-08" db="EMBL/GenBank/DDBJ databases">
        <authorList>
            <person name="Liu C."/>
            <person name="Sun Q."/>
        </authorList>
    </citation>
    <scope>NUCLEOTIDE SEQUENCE</scope>
    <source>
        <strain evidence="2">NSJ-65</strain>
    </source>
</reference>
<dbReference type="InterPro" id="IPR025648">
    <property type="entry name" value="DUF4358"/>
</dbReference>
<dbReference type="PROSITE" id="PS51257">
    <property type="entry name" value="PROKAR_LIPOPROTEIN"/>
    <property type="match status" value="1"/>
</dbReference>
<feature type="chain" id="PRO_5039629298" evidence="1">
    <location>
        <begin position="20"/>
        <end position="192"/>
    </location>
</feature>
<protein>
    <submittedName>
        <fullName evidence="2">DUF4358 domain-containing protein</fullName>
    </submittedName>
</protein>
<evidence type="ECO:0000313" key="2">
    <source>
        <dbReference type="EMBL" id="MBC3515190.1"/>
    </source>
</evidence>
<dbReference type="Pfam" id="PF14270">
    <property type="entry name" value="DUF4358"/>
    <property type="match status" value="1"/>
</dbReference>
<evidence type="ECO:0000313" key="3">
    <source>
        <dbReference type="Proteomes" id="UP000597668"/>
    </source>
</evidence>
<dbReference type="RefSeq" id="WP_186487333.1">
    <property type="nucleotide sequence ID" value="NZ_JACOGI010000001.1"/>
</dbReference>
<comment type="caution">
    <text evidence="2">The sequence shown here is derived from an EMBL/GenBank/DDBJ whole genome shotgun (WGS) entry which is preliminary data.</text>
</comment>
<dbReference type="AlphaFoldDB" id="A0A8J6LU32"/>
<gene>
    <name evidence="2" type="ORF">H8K20_02120</name>
</gene>
<keyword evidence="3" id="KW-1185">Reference proteome</keyword>
<evidence type="ECO:0000256" key="1">
    <source>
        <dbReference type="SAM" id="SignalP"/>
    </source>
</evidence>
<dbReference type="EMBL" id="JACOGI010000001">
    <property type="protein sequence ID" value="MBC3515190.1"/>
    <property type="molecule type" value="Genomic_DNA"/>
</dbReference>
<accession>A0A8J6LU32</accession>
<feature type="signal peptide" evidence="1">
    <location>
        <begin position="1"/>
        <end position="19"/>
    </location>
</feature>